<reference evidence="2" key="1">
    <citation type="journal article" date="2022" name="bioRxiv">
        <title>Sequencing and chromosome-scale assembly of the giantPleurodeles waltlgenome.</title>
        <authorList>
            <person name="Brown T."/>
            <person name="Elewa A."/>
            <person name="Iarovenko S."/>
            <person name="Subramanian E."/>
            <person name="Araus A.J."/>
            <person name="Petzold A."/>
            <person name="Susuki M."/>
            <person name="Suzuki K.-i.T."/>
            <person name="Hayashi T."/>
            <person name="Toyoda A."/>
            <person name="Oliveira C."/>
            <person name="Osipova E."/>
            <person name="Leigh N.D."/>
            <person name="Simon A."/>
            <person name="Yun M.H."/>
        </authorList>
    </citation>
    <scope>NUCLEOTIDE SEQUENCE</scope>
    <source>
        <strain evidence="2">20211129_DDA</strain>
        <tissue evidence="2">Liver</tissue>
    </source>
</reference>
<dbReference type="EMBL" id="JANPWB010000010">
    <property type="protein sequence ID" value="KAJ1138161.1"/>
    <property type="molecule type" value="Genomic_DNA"/>
</dbReference>
<feature type="compositionally biased region" description="Polar residues" evidence="1">
    <location>
        <begin position="37"/>
        <end position="51"/>
    </location>
</feature>
<dbReference type="Proteomes" id="UP001066276">
    <property type="component" value="Chromosome 6"/>
</dbReference>
<evidence type="ECO:0000256" key="1">
    <source>
        <dbReference type="SAM" id="MobiDB-lite"/>
    </source>
</evidence>
<sequence>MRVFHSNGRHYQWHSRLRSEQHYRVTDTSERRYPFSKTPTGSAPESSSLNTPWKIHRQLSKCSALV</sequence>
<protein>
    <submittedName>
        <fullName evidence="2">Uncharacterized protein</fullName>
    </submittedName>
</protein>
<feature type="compositionally biased region" description="Basic and acidic residues" evidence="1">
    <location>
        <begin position="24"/>
        <end position="33"/>
    </location>
</feature>
<name>A0AAV7QFM7_PLEWA</name>
<gene>
    <name evidence="2" type="ORF">NDU88_004552</name>
</gene>
<feature type="region of interest" description="Disordered" evidence="1">
    <location>
        <begin position="24"/>
        <end position="52"/>
    </location>
</feature>
<organism evidence="2 3">
    <name type="scientific">Pleurodeles waltl</name>
    <name type="common">Iberian ribbed newt</name>
    <dbReference type="NCBI Taxonomy" id="8319"/>
    <lineage>
        <taxon>Eukaryota</taxon>
        <taxon>Metazoa</taxon>
        <taxon>Chordata</taxon>
        <taxon>Craniata</taxon>
        <taxon>Vertebrata</taxon>
        <taxon>Euteleostomi</taxon>
        <taxon>Amphibia</taxon>
        <taxon>Batrachia</taxon>
        <taxon>Caudata</taxon>
        <taxon>Salamandroidea</taxon>
        <taxon>Salamandridae</taxon>
        <taxon>Pleurodelinae</taxon>
        <taxon>Pleurodeles</taxon>
    </lineage>
</organism>
<evidence type="ECO:0000313" key="2">
    <source>
        <dbReference type="EMBL" id="KAJ1138161.1"/>
    </source>
</evidence>
<evidence type="ECO:0000313" key="3">
    <source>
        <dbReference type="Proteomes" id="UP001066276"/>
    </source>
</evidence>
<accession>A0AAV7QFM7</accession>
<comment type="caution">
    <text evidence="2">The sequence shown here is derived from an EMBL/GenBank/DDBJ whole genome shotgun (WGS) entry which is preliminary data.</text>
</comment>
<proteinExistence type="predicted"/>
<keyword evidence="3" id="KW-1185">Reference proteome</keyword>
<dbReference type="AlphaFoldDB" id="A0AAV7QFM7"/>